<keyword evidence="1" id="KW-1185">Reference proteome</keyword>
<accession>A0A915JYZ4</accession>
<sequence length="70" mass="8105">MLSHIFDSTNIWNANRVANKLSPILYYFWPGSLEEGWKLKADIRQHLEPLRVDDKTVKRIIGEGPMPVAK</sequence>
<proteinExistence type="predicted"/>
<evidence type="ECO:0000313" key="1">
    <source>
        <dbReference type="Proteomes" id="UP000887565"/>
    </source>
</evidence>
<dbReference type="AlphaFoldDB" id="A0A915JYZ4"/>
<dbReference type="WBParaSite" id="nRc.2.0.1.t31706-RA">
    <property type="protein sequence ID" value="nRc.2.0.1.t31706-RA"/>
    <property type="gene ID" value="nRc.2.0.1.g31706"/>
</dbReference>
<evidence type="ECO:0000313" key="2">
    <source>
        <dbReference type="WBParaSite" id="nRc.2.0.1.t31706-RA"/>
    </source>
</evidence>
<reference evidence="2" key="1">
    <citation type="submission" date="2022-11" db="UniProtKB">
        <authorList>
            <consortium name="WormBaseParasite"/>
        </authorList>
    </citation>
    <scope>IDENTIFICATION</scope>
</reference>
<organism evidence="1 2">
    <name type="scientific">Romanomermis culicivorax</name>
    <name type="common">Nematode worm</name>
    <dbReference type="NCBI Taxonomy" id="13658"/>
    <lineage>
        <taxon>Eukaryota</taxon>
        <taxon>Metazoa</taxon>
        <taxon>Ecdysozoa</taxon>
        <taxon>Nematoda</taxon>
        <taxon>Enoplea</taxon>
        <taxon>Dorylaimia</taxon>
        <taxon>Mermithida</taxon>
        <taxon>Mermithoidea</taxon>
        <taxon>Mermithidae</taxon>
        <taxon>Romanomermis</taxon>
    </lineage>
</organism>
<protein>
    <submittedName>
        <fullName evidence="2">Uncharacterized protein</fullName>
    </submittedName>
</protein>
<dbReference type="Proteomes" id="UP000887565">
    <property type="component" value="Unplaced"/>
</dbReference>
<name>A0A915JYZ4_ROMCU</name>